<accession>A0A2S6HGN2</accession>
<name>A0A2S6HGN2_9GAMM</name>
<sequence length="71" mass="7312">MTESVSLTVTGMKCGGCEANVTSKLEAIDGVLSVNASSKNNEVNVEFDAEKTSLNVIANAIVDAGFTVETS</sequence>
<evidence type="ECO:0000313" key="4">
    <source>
        <dbReference type="Proteomes" id="UP000240010"/>
    </source>
</evidence>
<dbReference type="AlphaFoldDB" id="A0A2S6HGN2"/>
<dbReference type="InterPro" id="IPR001802">
    <property type="entry name" value="MerP/CopZ"/>
</dbReference>
<protein>
    <submittedName>
        <fullName evidence="3">Copper chaperone</fullName>
    </submittedName>
</protein>
<dbReference type="PROSITE" id="PS50846">
    <property type="entry name" value="HMA_2"/>
    <property type="match status" value="1"/>
</dbReference>
<dbReference type="InterPro" id="IPR036163">
    <property type="entry name" value="HMA_dom_sf"/>
</dbReference>
<dbReference type="GO" id="GO:0046872">
    <property type="term" value="F:metal ion binding"/>
    <property type="evidence" value="ECO:0007669"/>
    <property type="project" value="UniProtKB-KW"/>
</dbReference>
<reference evidence="3 4" key="1">
    <citation type="submission" date="2018-02" db="EMBL/GenBank/DDBJ databases">
        <title>Subsurface microbial communities from deep shales in Ohio and West Virginia, USA.</title>
        <authorList>
            <person name="Wrighton K."/>
        </authorList>
    </citation>
    <scope>NUCLEOTIDE SEQUENCE [LARGE SCALE GENOMIC DNA]</scope>
    <source>
        <strain evidence="3 4">OWC-DMM</strain>
    </source>
</reference>
<evidence type="ECO:0000256" key="1">
    <source>
        <dbReference type="ARBA" id="ARBA00022723"/>
    </source>
</evidence>
<dbReference type="CDD" id="cd00371">
    <property type="entry name" value="HMA"/>
    <property type="match status" value="1"/>
</dbReference>
<keyword evidence="1" id="KW-0479">Metal-binding</keyword>
<dbReference type="PRINTS" id="PR00946">
    <property type="entry name" value="HGSCAVENGER"/>
</dbReference>
<evidence type="ECO:0000259" key="2">
    <source>
        <dbReference type="PROSITE" id="PS50846"/>
    </source>
</evidence>
<dbReference type="SUPFAM" id="SSF55008">
    <property type="entry name" value="HMA, heavy metal-associated domain"/>
    <property type="match status" value="1"/>
</dbReference>
<dbReference type="Pfam" id="PF00403">
    <property type="entry name" value="HMA"/>
    <property type="match status" value="1"/>
</dbReference>
<dbReference type="InterPro" id="IPR017969">
    <property type="entry name" value="Heavy-metal-associated_CS"/>
</dbReference>
<feature type="domain" description="HMA" evidence="2">
    <location>
        <begin position="3"/>
        <end position="69"/>
    </location>
</feature>
<proteinExistence type="predicted"/>
<gene>
    <name evidence="3" type="ORF">B0F87_103251</name>
</gene>
<dbReference type="Gene3D" id="3.30.70.100">
    <property type="match status" value="1"/>
</dbReference>
<dbReference type="EMBL" id="PTIZ01000003">
    <property type="protein sequence ID" value="PPK76644.1"/>
    <property type="molecule type" value="Genomic_DNA"/>
</dbReference>
<evidence type="ECO:0000313" key="3">
    <source>
        <dbReference type="EMBL" id="PPK76644.1"/>
    </source>
</evidence>
<dbReference type="Proteomes" id="UP000240010">
    <property type="component" value="Unassembled WGS sequence"/>
</dbReference>
<dbReference type="RefSeq" id="WP_104428331.1">
    <property type="nucleotide sequence ID" value="NZ_PTIZ01000003.1"/>
</dbReference>
<organism evidence="3 4">
    <name type="scientific">Methylobacter tundripaludum</name>
    <dbReference type="NCBI Taxonomy" id="173365"/>
    <lineage>
        <taxon>Bacteria</taxon>
        <taxon>Pseudomonadati</taxon>
        <taxon>Pseudomonadota</taxon>
        <taxon>Gammaproteobacteria</taxon>
        <taxon>Methylococcales</taxon>
        <taxon>Methylococcaceae</taxon>
        <taxon>Methylobacter</taxon>
    </lineage>
</organism>
<comment type="caution">
    <text evidence="3">The sequence shown here is derived from an EMBL/GenBank/DDBJ whole genome shotgun (WGS) entry which is preliminary data.</text>
</comment>
<dbReference type="InterPro" id="IPR006121">
    <property type="entry name" value="HMA_dom"/>
</dbReference>
<dbReference type="PROSITE" id="PS01047">
    <property type="entry name" value="HMA_1"/>
    <property type="match status" value="1"/>
</dbReference>
<dbReference type="FunFam" id="3.30.70.100:FF:000001">
    <property type="entry name" value="ATPase copper transporting beta"/>
    <property type="match status" value="1"/>
</dbReference>